<evidence type="ECO:0000313" key="2">
    <source>
        <dbReference type="Proteomes" id="UP000000844"/>
    </source>
</evidence>
<evidence type="ECO:0008006" key="3">
    <source>
        <dbReference type="Google" id="ProtNLM"/>
    </source>
</evidence>
<gene>
    <name evidence="1" type="ordered locus">Snas_0926</name>
</gene>
<organism evidence="1 2">
    <name type="scientific">Stackebrandtia nassauensis (strain DSM 44728 / CIP 108903 / NRRL B-16338 / NBRC 102104 / LLR-40K-21)</name>
    <dbReference type="NCBI Taxonomy" id="446470"/>
    <lineage>
        <taxon>Bacteria</taxon>
        <taxon>Bacillati</taxon>
        <taxon>Actinomycetota</taxon>
        <taxon>Actinomycetes</taxon>
        <taxon>Glycomycetales</taxon>
        <taxon>Glycomycetaceae</taxon>
        <taxon>Stackebrandtia</taxon>
    </lineage>
</organism>
<name>D3Q928_STANL</name>
<dbReference type="EMBL" id="CP001778">
    <property type="protein sequence ID" value="ADD40637.1"/>
    <property type="molecule type" value="Genomic_DNA"/>
</dbReference>
<keyword evidence="2" id="KW-1185">Reference proteome</keyword>
<dbReference type="STRING" id="446470.Snas_0926"/>
<dbReference type="eggNOG" id="ENOG5032SJC">
    <property type="taxonomic scope" value="Bacteria"/>
</dbReference>
<sequence length="217" mass="24455">MLGAMFLIIAIVALILMAVFSHQKAKQRETERRQWAAANGFHYVPGFVNLPDASIRSPFRSSGRNSNFFEGGFHGHRARAFVHTYTTTRRDNEGRRQEQVHRYAVAAVAHAAGPNLHLDIAPQGIFGRLADKLGFGVLTGDVEFDRAFKVRSGDEFQARSVLRPEATAWISQDPRFRNSAVRFEYGWVMVWYPGHLNVGHLSLQFAFLADIASRLRA</sequence>
<dbReference type="KEGG" id="sna:Snas_0926"/>
<accession>D3Q928</accession>
<protein>
    <recommendedName>
        <fullName evidence="3">DUF3137 domain-containing protein</fullName>
    </recommendedName>
</protein>
<dbReference type="Proteomes" id="UP000000844">
    <property type="component" value="Chromosome"/>
</dbReference>
<dbReference type="HOGENOM" id="CLU_1271629_0_0_11"/>
<proteinExistence type="predicted"/>
<reference evidence="1 2" key="1">
    <citation type="journal article" date="2009" name="Stand. Genomic Sci.">
        <title>Complete genome sequence of Stackebrandtia nassauensis type strain (LLR-40K-21).</title>
        <authorList>
            <person name="Munk C."/>
            <person name="Lapidus A."/>
            <person name="Copeland A."/>
            <person name="Jando M."/>
            <person name="Mayilraj S."/>
            <person name="Glavina Del Rio T."/>
            <person name="Nolan M."/>
            <person name="Chen F."/>
            <person name="Lucas S."/>
            <person name="Tice H."/>
            <person name="Cheng J.F."/>
            <person name="Han C."/>
            <person name="Detter J.C."/>
            <person name="Bruce D."/>
            <person name="Goodwin L."/>
            <person name="Chain P."/>
            <person name="Pitluck S."/>
            <person name="Goker M."/>
            <person name="Ovchinikova G."/>
            <person name="Pati A."/>
            <person name="Ivanova N."/>
            <person name="Mavromatis K."/>
            <person name="Chen A."/>
            <person name="Palaniappan K."/>
            <person name="Land M."/>
            <person name="Hauser L."/>
            <person name="Chang Y.J."/>
            <person name="Jeffries C.D."/>
            <person name="Bristow J."/>
            <person name="Eisen J.A."/>
            <person name="Markowitz V."/>
            <person name="Hugenholtz P."/>
            <person name="Kyrpides N.C."/>
            <person name="Klenk H.P."/>
        </authorList>
    </citation>
    <scope>NUCLEOTIDE SEQUENCE [LARGE SCALE GENOMIC DNA]</scope>
    <source>
        <strain evidence="2">DSM 44728 / CIP 108903 / NRRL B-16338 / NBRC 102104 / LLR-40K-21</strain>
    </source>
</reference>
<dbReference type="AlphaFoldDB" id="D3Q928"/>
<evidence type="ECO:0000313" key="1">
    <source>
        <dbReference type="EMBL" id="ADD40637.1"/>
    </source>
</evidence>